<dbReference type="Proteomes" id="UP000193240">
    <property type="component" value="Unassembled WGS sequence"/>
</dbReference>
<evidence type="ECO:0000313" key="2">
    <source>
        <dbReference type="EMBL" id="OSS52440.1"/>
    </source>
</evidence>
<sequence>MGFNTPSTQFGVSRSNARERLPPHSVYAIADKRAGGKKAPKKYRKYHKNTKTKNKKSGGNIASRAMHYIIDAG</sequence>
<organism evidence="2 3">
    <name type="scientific">Epicoccum nigrum</name>
    <name type="common">Soil fungus</name>
    <name type="synonym">Epicoccum purpurascens</name>
    <dbReference type="NCBI Taxonomy" id="105696"/>
    <lineage>
        <taxon>Eukaryota</taxon>
        <taxon>Fungi</taxon>
        <taxon>Dikarya</taxon>
        <taxon>Ascomycota</taxon>
        <taxon>Pezizomycotina</taxon>
        <taxon>Dothideomycetes</taxon>
        <taxon>Pleosporomycetidae</taxon>
        <taxon>Pleosporales</taxon>
        <taxon>Pleosporineae</taxon>
        <taxon>Didymellaceae</taxon>
        <taxon>Epicoccum</taxon>
    </lineage>
</organism>
<dbReference type="OMA" id="ASRAMHY"/>
<dbReference type="InParanoid" id="A0A1Y2M8M9"/>
<accession>A0A1Y2M8M9</accession>
<keyword evidence="3" id="KW-1185">Reference proteome</keyword>
<feature type="region of interest" description="Disordered" evidence="1">
    <location>
        <begin position="33"/>
        <end position="61"/>
    </location>
</feature>
<evidence type="ECO:0000313" key="3">
    <source>
        <dbReference type="Proteomes" id="UP000193240"/>
    </source>
</evidence>
<feature type="region of interest" description="Disordered" evidence="1">
    <location>
        <begin position="1"/>
        <end position="21"/>
    </location>
</feature>
<name>A0A1Y2M8M9_EPING</name>
<proteinExistence type="predicted"/>
<dbReference type="AlphaFoldDB" id="A0A1Y2M8M9"/>
<dbReference type="EMBL" id="KZ107839">
    <property type="protein sequence ID" value="OSS52440.1"/>
    <property type="molecule type" value="Genomic_DNA"/>
</dbReference>
<reference evidence="2 3" key="1">
    <citation type="journal article" date="2017" name="Genome Announc.">
        <title>Genome sequence of the saprophytic ascomycete Epicoccum nigrum ICMP 19927 strain isolated from New Zealand.</title>
        <authorList>
            <person name="Fokin M."/>
            <person name="Fleetwood D."/>
            <person name="Weir B.S."/>
            <person name="Villas-Boas S.G."/>
        </authorList>
    </citation>
    <scope>NUCLEOTIDE SEQUENCE [LARGE SCALE GENOMIC DNA]</scope>
    <source>
        <strain evidence="2 3">ICMP 19927</strain>
    </source>
</reference>
<gene>
    <name evidence="2" type="ORF">B5807_02076</name>
</gene>
<protein>
    <submittedName>
        <fullName evidence="2">Uncharacterized protein</fullName>
    </submittedName>
</protein>
<evidence type="ECO:0000256" key="1">
    <source>
        <dbReference type="SAM" id="MobiDB-lite"/>
    </source>
</evidence>
<feature type="compositionally biased region" description="Basic residues" evidence="1">
    <location>
        <begin position="35"/>
        <end position="56"/>
    </location>
</feature>
<feature type="compositionally biased region" description="Polar residues" evidence="1">
    <location>
        <begin position="1"/>
        <end position="15"/>
    </location>
</feature>